<protein>
    <recommendedName>
        <fullName evidence="1">DUF659 domain-containing protein</fullName>
    </recommendedName>
</protein>
<dbReference type="AlphaFoldDB" id="A0A2U1P2N8"/>
<organism evidence="2 3">
    <name type="scientific">Artemisia annua</name>
    <name type="common">Sweet wormwood</name>
    <dbReference type="NCBI Taxonomy" id="35608"/>
    <lineage>
        <taxon>Eukaryota</taxon>
        <taxon>Viridiplantae</taxon>
        <taxon>Streptophyta</taxon>
        <taxon>Embryophyta</taxon>
        <taxon>Tracheophyta</taxon>
        <taxon>Spermatophyta</taxon>
        <taxon>Magnoliopsida</taxon>
        <taxon>eudicotyledons</taxon>
        <taxon>Gunneridae</taxon>
        <taxon>Pentapetalae</taxon>
        <taxon>asterids</taxon>
        <taxon>campanulids</taxon>
        <taxon>Asterales</taxon>
        <taxon>Asteraceae</taxon>
        <taxon>Asteroideae</taxon>
        <taxon>Anthemideae</taxon>
        <taxon>Artemisiinae</taxon>
        <taxon>Artemisia</taxon>
    </lineage>
</organism>
<dbReference type="InterPro" id="IPR007021">
    <property type="entry name" value="DUF659"/>
</dbReference>
<dbReference type="PANTHER" id="PTHR32166">
    <property type="entry name" value="OSJNBA0013A04.12 PROTEIN"/>
    <property type="match status" value="1"/>
</dbReference>
<proteinExistence type="predicted"/>
<reference evidence="2 3" key="1">
    <citation type="journal article" date="2018" name="Mol. Plant">
        <title>The genome of Artemisia annua provides insight into the evolution of Asteraceae family and artemisinin biosynthesis.</title>
        <authorList>
            <person name="Shen Q."/>
            <person name="Zhang L."/>
            <person name="Liao Z."/>
            <person name="Wang S."/>
            <person name="Yan T."/>
            <person name="Shi P."/>
            <person name="Liu M."/>
            <person name="Fu X."/>
            <person name="Pan Q."/>
            <person name="Wang Y."/>
            <person name="Lv Z."/>
            <person name="Lu X."/>
            <person name="Zhang F."/>
            <person name="Jiang W."/>
            <person name="Ma Y."/>
            <person name="Chen M."/>
            <person name="Hao X."/>
            <person name="Li L."/>
            <person name="Tang Y."/>
            <person name="Lv G."/>
            <person name="Zhou Y."/>
            <person name="Sun X."/>
            <person name="Brodelius P.E."/>
            <person name="Rose J.K.C."/>
            <person name="Tang K."/>
        </authorList>
    </citation>
    <scope>NUCLEOTIDE SEQUENCE [LARGE SCALE GENOMIC DNA]</scope>
    <source>
        <strain evidence="3">cv. Huhao1</strain>
        <tissue evidence="2">Leaf</tissue>
    </source>
</reference>
<name>A0A2U1P2N8_ARTAN</name>
<comment type="caution">
    <text evidence="2">The sequence shown here is derived from an EMBL/GenBank/DDBJ whole genome shotgun (WGS) entry which is preliminary data.</text>
</comment>
<evidence type="ECO:0000259" key="1">
    <source>
        <dbReference type="Pfam" id="PF04937"/>
    </source>
</evidence>
<sequence>MESTASNEIIELDEMVDVKEYICRWAYECAIPFDAFEKDSFKMLMEAIAEYGPGAGAALAPTRYELGGTLLREEVERTKMLLKEYEEDWKLNGCSIIIDAWSDGKRSIMNMCVNSKLGTTFLSFKEFSNESHTSEHMFEYLDSCIDEVGPENVVQVVTGNAFDNMGVAKLLNEKRPTIFWTSCASHTINLMLEDADKTEFAMMFHFDVKGSDMWRFIESAHLCHFMTSSCIMWLSYWTQGKQISFLEIIS</sequence>
<keyword evidence="3" id="KW-1185">Reference proteome</keyword>
<dbReference type="OrthoDB" id="2012664at2759"/>
<dbReference type="InterPro" id="IPR012337">
    <property type="entry name" value="RNaseH-like_sf"/>
</dbReference>
<feature type="domain" description="DUF659" evidence="1">
    <location>
        <begin position="61"/>
        <end position="199"/>
    </location>
</feature>
<dbReference type="PANTHER" id="PTHR32166:SF74">
    <property type="entry name" value="OS05G0256350 PROTEIN"/>
    <property type="match status" value="1"/>
</dbReference>
<dbReference type="STRING" id="35608.A0A2U1P2N8"/>
<dbReference type="Proteomes" id="UP000245207">
    <property type="component" value="Unassembled WGS sequence"/>
</dbReference>
<dbReference type="Pfam" id="PF04937">
    <property type="entry name" value="DUF659"/>
    <property type="match status" value="1"/>
</dbReference>
<gene>
    <name evidence="2" type="ORF">CTI12_AA172370</name>
</gene>
<evidence type="ECO:0000313" key="3">
    <source>
        <dbReference type="Proteomes" id="UP000245207"/>
    </source>
</evidence>
<evidence type="ECO:0000313" key="2">
    <source>
        <dbReference type="EMBL" id="PWA79987.1"/>
    </source>
</evidence>
<accession>A0A2U1P2N8</accession>
<dbReference type="SUPFAM" id="SSF53098">
    <property type="entry name" value="Ribonuclease H-like"/>
    <property type="match status" value="1"/>
</dbReference>
<dbReference type="EMBL" id="PKPP01001780">
    <property type="protein sequence ID" value="PWA79987.1"/>
    <property type="molecule type" value="Genomic_DNA"/>
</dbReference>